<dbReference type="Gene3D" id="1.10.1040.10">
    <property type="entry name" value="N-(1-d-carboxylethyl)-l-norvaline Dehydrogenase, domain 2"/>
    <property type="match status" value="1"/>
</dbReference>
<feature type="transmembrane region" description="Helical" evidence="12">
    <location>
        <begin position="237"/>
        <end position="261"/>
    </location>
</feature>
<feature type="compositionally biased region" description="Basic and acidic residues" evidence="11">
    <location>
        <begin position="1"/>
        <end position="16"/>
    </location>
</feature>
<comment type="pathway">
    <text evidence="3">Lipid metabolism; fatty acid beta-oxidation.</text>
</comment>
<reference evidence="14" key="1">
    <citation type="journal article" date="2014" name="Nat. Genet.">
        <title>Genome and transcriptome of the porcine whipworm Trichuris suis.</title>
        <authorList>
            <person name="Jex A.R."/>
            <person name="Nejsum P."/>
            <person name="Schwarz E.M."/>
            <person name="Hu L."/>
            <person name="Young N.D."/>
            <person name="Hall R.S."/>
            <person name="Korhonen P.K."/>
            <person name="Liao S."/>
            <person name="Thamsborg S."/>
            <person name="Xia J."/>
            <person name="Xu P."/>
            <person name="Wang S."/>
            <person name="Scheerlinck J.P."/>
            <person name="Hofmann A."/>
            <person name="Sternberg P.W."/>
            <person name="Wang J."/>
            <person name="Gasser R.B."/>
        </authorList>
    </citation>
    <scope>NUCLEOTIDE SEQUENCE [LARGE SCALE GENOMIC DNA]</scope>
    <source>
        <strain evidence="14">DCEP-RM93F</strain>
    </source>
</reference>
<dbReference type="InterPro" id="IPR006108">
    <property type="entry name" value="3HC_DH_C"/>
</dbReference>
<evidence type="ECO:0000256" key="3">
    <source>
        <dbReference type="ARBA" id="ARBA00005005"/>
    </source>
</evidence>
<dbReference type="Gene3D" id="2.30.42.10">
    <property type="match status" value="1"/>
</dbReference>
<keyword evidence="8" id="KW-0496">Mitochondrion</keyword>
<dbReference type="CDD" id="cd00136">
    <property type="entry name" value="PDZ_canonical"/>
    <property type="match status" value="1"/>
</dbReference>
<organism evidence="14">
    <name type="scientific">Trichuris suis</name>
    <name type="common">pig whipworm</name>
    <dbReference type="NCBI Taxonomy" id="68888"/>
    <lineage>
        <taxon>Eukaryota</taxon>
        <taxon>Metazoa</taxon>
        <taxon>Ecdysozoa</taxon>
        <taxon>Nematoda</taxon>
        <taxon>Enoplea</taxon>
        <taxon>Dorylaimia</taxon>
        <taxon>Trichinellida</taxon>
        <taxon>Trichuridae</taxon>
        <taxon>Trichuris</taxon>
    </lineage>
</organism>
<dbReference type="GO" id="GO:0016020">
    <property type="term" value="C:membrane"/>
    <property type="evidence" value="ECO:0007669"/>
    <property type="project" value="UniProtKB-SubCell"/>
</dbReference>
<evidence type="ECO:0000313" key="14">
    <source>
        <dbReference type="EMBL" id="KFD70200.1"/>
    </source>
</evidence>
<evidence type="ECO:0000256" key="4">
    <source>
        <dbReference type="ARBA" id="ARBA00022692"/>
    </source>
</evidence>
<dbReference type="Gene3D" id="1.10.1450.10">
    <property type="entry name" value="Tetraspanin"/>
    <property type="match status" value="1"/>
</dbReference>
<dbReference type="InterPro" id="IPR036291">
    <property type="entry name" value="NAD(P)-bd_dom_sf"/>
</dbReference>
<feature type="transmembrane region" description="Helical" evidence="12">
    <location>
        <begin position="156"/>
        <end position="182"/>
    </location>
</feature>
<dbReference type="PROSITE" id="PS50106">
    <property type="entry name" value="PDZ"/>
    <property type="match status" value="1"/>
</dbReference>
<evidence type="ECO:0000256" key="2">
    <source>
        <dbReference type="ARBA" id="ARBA00004305"/>
    </source>
</evidence>
<dbReference type="SUPFAM" id="SSF48652">
    <property type="entry name" value="Tetraspanin"/>
    <property type="match status" value="1"/>
</dbReference>
<dbReference type="Pfam" id="PF02737">
    <property type="entry name" value="3HCDH_N"/>
    <property type="match status" value="1"/>
</dbReference>
<evidence type="ECO:0000256" key="5">
    <source>
        <dbReference type="ARBA" id="ARBA00022989"/>
    </source>
</evidence>
<dbReference type="Proteomes" id="UP000030758">
    <property type="component" value="Unassembled WGS sequence"/>
</dbReference>
<keyword evidence="5 12" id="KW-1133">Transmembrane helix</keyword>
<dbReference type="Pfam" id="PF00725">
    <property type="entry name" value="3HCDH"/>
    <property type="match status" value="1"/>
</dbReference>
<protein>
    <recommendedName>
        <fullName evidence="13">PDZ domain-containing protein</fullName>
    </recommendedName>
</protein>
<dbReference type="SUPFAM" id="SSF51735">
    <property type="entry name" value="NAD(P)-binding Rossmann-fold domains"/>
    <property type="match status" value="1"/>
</dbReference>
<dbReference type="GO" id="GO:0006635">
    <property type="term" value="P:fatty acid beta-oxidation"/>
    <property type="evidence" value="ECO:0007669"/>
    <property type="project" value="TreeGrafter"/>
</dbReference>
<comment type="catalytic activity">
    <reaction evidence="10">
        <text>a (3S)-3-hydroxyacyl-CoA + NAD(+) = a 3-oxoacyl-CoA + NADH + H(+)</text>
        <dbReference type="Rhea" id="RHEA:22432"/>
        <dbReference type="ChEBI" id="CHEBI:15378"/>
        <dbReference type="ChEBI" id="CHEBI:57318"/>
        <dbReference type="ChEBI" id="CHEBI:57540"/>
        <dbReference type="ChEBI" id="CHEBI:57945"/>
        <dbReference type="ChEBI" id="CHEBI:90726"/>
        <dbReference type="EC" id="1.1.1.35"/>
    </reaction>
</comment>
<dbReference type="PANTHER" id="PTHR43561:SF3">
    <property type="entry name" value="HYDROXYACYL-COENZYME A DEHYDROGENASE, MITOCHONDRIAL"/>
    <property type="match status" value="1"/>
</dbReference>
<dbReference type="SUPFAM" id="SSF48179">
    <property type="entry name" value="6-phosphogluconate dehydrogenase C-terminal domain-like"/>
    <property type="match status" value="1"/>
</dbReference>
<evidence type="ECO:0000256" key="11">
    <source>
        <dbReference type="SAM" id="MobiDB-lite"/>
    </source>
</evidence>
<dbReference type="Pfam" id="PF00335">
    <property type="entry name" value="Tetraspanin"/>
    <property type="match status" value="1"/>
</dbReference>
<dbReference type="PRINTS" id="PR00259">
    <property type="entry name" value="TMFOUR"/>
</dbReference>
<evidence type="ECO:0000256" key="8">
    <source>
        <dbReference type="ARBA" id="ARBA00023128"/>
    </source>
</evidence>
<feature type="region of interest" description="Disordered" evidence="11">
    <location>
        <begin position="807"/>
        <end position="831"/>
    </location>
</feature>
<dbReference type="FunFam" id="3.40.50.720:FF:000009">
    <property type="entry name" value="Fatty oxidation complex, alpha subunit"/>
    <property type="match status" value="1"/>
</dbReference>
<dbReference type="AlphaFoldDB" id="A0A085NL54"/>
<dbReference type="SUPFAM" id="SSF50156">
    <property type="entry name" value="PDZ domain-like"/>
    <property type="match status" value="1"/>
</dbReference>
<feature type="transmembrane region" description="Helical" evidence="12">
    <location>
        <begin position="202"/>
        <end position="225"/>
    </location>
</feature>
<feature type="compositionally biased region" description="Polar residues" evidence="11">
    <location>
        <begin position="92"/>
        <end position="101"/>
    </location>
</feature>
<evidence type="ECO:0000256" key="7">
    <source>
        <dbReference type="ARBA" id="ARBA00023027"/>
    </source>
</evidence>
<evidence type="ECO:0000256" key="1">
    <source>
        <dbReference type="ARBA" id="ARBA00004141"/>
    </source>
</evidence>
<feature type="region of interest" description="Disordered" evidence="11">
    <location>
        <begin position="1"/>
        <end position="28"/>
    </location>
</feature>
<dbReference type="GO" id="GO:0003857">
    <property type="term" value="F:(3S)-3-hydroxyacyl-CoA dehydrogenase (NAD+) activity"/>
    <property type="evidence" value="ECO:0007669"/>
    <property type="project" value="UniProtKB-EC"/>
</dbReference>
<evidence type="ECO:0000256" key="6">
    <source>
        <dbReference type="ARBA" id="ARBA00023002"/>
    </source>
</evidence>
<dbReference type="PANTHER" id="PTHR43561">
    <property type="match status" value="1"/>
</dbReference>
<dbReference type="InterPro" id="IPR008927">
    <property type="entry name" value="6-PGluconate_DH-like_C_sf"/>
</dbReference>
<dbReference type="Gene3D" id="3.40.50.720">
    <property type="entry name" value="NAD(P)-binding Rossmann-like Domain"/>
    <property type="match status" value="1"/>
</dbReference>
<dbReference type="InterPro" id="IPR013328">
    <property type="entry name" value="6PGD_dom2"/>
</dbReference>
<feature type="region of interest" description="Disordered" evidence="11">
    <location>
        <begin position="88"/>
        <end position="131"/>
    </location>
</feature>
<dbReference type="InterPro" id="IPR001478">
    <property type="entry name" value="PDZ"/>
</dbReference>
<dbReference type="InterPro" id="IPR008952">
    <property type="entry name" value="Tetraspanin_EC2_sf"/>
</dbReference>
<dbReference type="GO" id="GO:0070403">
    <property type="term" value="F:NAD+ binding"/>
    <property type="evidence" value="ECO:0007669"/>
    <property type="project" value="InterPro"/>
</dbReference>
<gene>
    <name evidence="14" type="ORF">M514_17550</name>
</gene>
<name>A0A085NL54_9BILA</name>
<keyword evidence="9 12" id="KW-0472">Membrane</keyword>
<accession>A0A085NL54</accession>
<dbReference type="GO" id="GO:0005759">
    <property type="term" value="C:mitochondrial matrix"/>
    <property type="evidence" value="ECO:0007669"/>
    <property type="project" value="UniProtKB-SubCell"/>
</dbReference>
<keyword evidence="6" id="KW-0560">Oxidoreductase</keyword>
<comment type="subcellular location">
    <subcellularLocation>
        <location evidence="1">Membrane</location>
        <topology evidence="1">Multi-pass membrane protein</topology>
    </subcellularLocation>
    <subcellularLocation>
        <location evidence="2">Mitochondrion matrix</location>
    </subcellularLocation>
</comment>
<evidence type="ECO:0000256" key="10">
    <source>
        <dbReference type="ARBA" id="ARBA00049556"/>
    </source>
</evidence>
<keyword evidence="4 12" id="KW-0812">Transmembrane</keyword>
<proteinExistence type="predicted"/>
<dbReference type="InterPro" id="IPR052242">
    <property type="entry name" value="Mito_3-hydroxyacyl-CoA_DH"/>
</dbReference>
<keyword evidence="7" id="KW-0520">NAD</keyword>
<dbReference type="InterPro" id="IPR006176">
    <property type="entry name" value="3-OHacyl-CoA_DH_NAD-bd"/>
</dbReference>
<sequence length="1078" mass="119994">MNVTERNEDGKEKENVDNPMENIQLVDMPPSGAVEIRVSIKANPATEKDRASPKLFLREVQLSSRSPAGHDVERSLRLLKSPRRRVMRKHWSSVNAPLTQSARDKSSRSPSTKYKGSRRQPSTKSEAEQELGIPEDMLINKPELMALSCGVRCVKWAVFTFNFIIFVLGVTLFGTSLYVLLSDAFKNYLQELLGKAGTDVDFQQFAVVIYVAAAVGGMLALCGFLGCCGACCESRCLLGTFFTIILVLFIVTIVGAVYILAKKDDFHYFIADLLKKYGVDKYDLDPEVKHLMDRMQNDLQCCGSRGCSDYVSPPESCHCTDNKFVQGCADYFFRILLNQAHTIAGILFGTLALETCIGKTVGAIWKLTSPAVRQLGSSCQRMDINHVMIVGSGLMGSGIAQVQNGCRVSLVDISDEILSKSRKNMEVSLGRVAKKKFASDKQEAEKYTREIMQRITMTTSLANAAKDADLCIEAIVENLDSKVNLFQTLEKEAPSKALLVTNTSSLPLSEICASLKNKERFAGLHFFNPVPMMKLVEIVRALPTSNQTIDALAKYVEKLKKTAVMCRDTPGFIVNRLLVPAGMEAIRLAERGDASKEDIDIAMKLGAGHPMGPFELFDYIGLDTCKFIVDGWHKRFPENPIFFPSPMLDKLVEQASGERIVQSDLGQSIVRLYGLWLVAYKGNLVDLRECLRRPLQFITLIFDGQSTRSRVPVVIPNEVSHQVEVATRDLTPTVHPQFTDGQQTRTSSAQGKRTCLSVAKATSLCRSSLPFCSLICDTEMSQPLPPICHRCHVVDVYNPSVMEGKMRDSLSDNDSGIFPGSSASSAESDRSWLPEETLPVWQQRAGCQLVCNSNEQFRPRLYSKRSNAATFVLRRQTKLQRTHSNLVTQRRAREGLQGTCSEPPPYDLALARINELRSAAVENTNSLKRSFTLRYSKANSDVHPQIRRRSQSMNCIYNLTNQQCSKSWTVDEAEADFCKDEVYGRIIGIASDRTRLIELGKPNGSVPYGFVVALATCSGKKGLYVENVFEKNLAKVLNRGDQILEIDSVPVRVKHISEFYNVLRTSCRIRLKVVPLIG</sequence>
<feature type="domain" description="PDZ" evidence="13">
    <location>
        <begin position="996"/>
        <end position="1066"/>
    </location>
</feature>
<evidence type="ECO:0000256" key="9">
    <source>
        <dbReference type="ARBA" id="ARBA00023136"/>
    </source>
</evidence>
<evidence type="ECO:0000259" key="13">
    <source>
        <dbReference type="PROSITE" id="PS50106"/>
    </source>
</evidence>
<feature type="compositionally biased region" description="Polar residues" evidence="11">
    <location>
        <begin position="108"/>
        <end position="124"/>
    </location>
</feature>
<dbReference type="InterPro" id="IPR018499">
    <property type="entry name" value="Tetraspanin/Peripherin"/>
</dbReference>
<evidence type="ECO:0000256" key="12">
    <source>
        <dbReference type="SAM" id="Phobius"/>
    </source>
</evidence>
<dbReference type="EMBL" id="KL367489">
    <property type="protein sequence ID" value="KFD70200.1"/>
    <property type="molecule type" value="Genomic_DNA"/>
</dbReference>
<dbReference type="CDD" id="cd03127">
    <property type="entry name" value="tetraspanin_LEL"/>
    <property type="match status" value="1"/>
</dbReference>
<dbReference type="InterPro" id="IPR036034">
    <property type="entry name" value="PDZ_sf"/>
</dbReference>